<organism evidence="2 3">
    <name type="scientific">Cohaesibacter celericrescens</name>
    <dbReference type="NCBI Taxonomy" id="2067669"/>
    <lineage>
        <taxon>Bacteria</taxon>
        <taxon>Pseudomonadati</taxon>
        <taxon>Pseudomonadota</taxon>
        <taxon>Alphaproteobacteria</taxon>
        <taxon>Hyphomicrobiales</taxon>
        <taxon>Cohaesibacteraceae</taxon>
    </lineage>
</organism>
<reference evidence="2 3" key="1">
    <citation type="submission" date="2018-01" db="EMBL/GenBank/DDBJ databases">
        <title>The draft genome sequence of Cohaesibacter sp. H1304.</title>
        <authorList>
            <person name="Wang N.-N."/>
            <person name="Du Z.-J."/>
        </authorList>
    </citation>
    <scope>NUCLEOTIDE SEQUENCE [LARGE SCALE GENOMIC DNA]</scope>
    <source>
        <strain evidence="2 3">H1304</strain>
    </source>
</reference>
<dbReference type="InterPro" id="IPR019027">
    <property type="entry name" value="Pilus_biogenesis_CpaD-related"/>
</dbReference>
<evidence type="ECO:0000313" key="2">
    <source>
        <dbReference type="EMBL" id="PLW75829.1"/>
    </source>
</evidence>
<dbReference type="Proteomes" id="UP000234881">
    <property type="component" value="Unassembled WGS sequence"/>
</dbReference>
<dbReference type="NCBIfam" id="TIGR02522">
    <property type="entry name" value="pilus_cpaD"/>
    <property type="match status" value="1"/>
</dbReference>
<evidence type="ECO:0000256" key="1">
    <source>
        <dbReference type="SAM" id="MobiDB-lite"/>
    </source>
</evidence>
<feature type="region of interest" description="Disordered" evidence="1">
    <location>
        <begin position="230"/>
        <end position="273"/>
    </location>
</feature>
<sequence>MTCPVDRGAVSNITAVLATVMSEGWAMFNLGETIPMRYIAPRSERSKGILRYAAMASCALLLVACDSKREITGSVSDDYRLRHPITLQQSARTIDIPVGIHSQSLTPSSRSAISGLAREFLQEQAAAIQVMVPAGAENESSAGYMAKEIRVELMRNGVRAGQIELISYSAPQATGAPIRLAYPRIQAKTLPCGTHPQDMGQTLQNLSHFDFGCTTQQNLAVAVANPQDLIQPRGWDPRDSTRRSTVNGKYRNGEPTWSEDLGSSAGSSSEVLK</sequence>
<dbReference type="EMBL" id="PKUQ01000042">
    <property type="protein sequence ID" value="PLW75829.1"/>
    <property type="molecule type" value="Genomic_DNA"/>
</dbReference>
<feature type="compositionally biased region" description="Low complexity" evidence="1">
    <location>
        <begin position="262"/>
        <end position="273"/>
    </location>
</feature>
<keyword evidence="3" id="KW-1185">Reference proteome</keyword>
<dbReference type="InterPro" id="IPR013361">
    <property type="entry name" value="Pilus_CpaD"/>
</dbReference>
<accession>A0A2N5XMS9</accession>
<evidence type="ECO:0000313" key="3">
    <source>
        <dbReference type="Proteomes" id="UP000234881"/>
    </source>
</evidence>
<dbReference type="AlphaFoldDB" id="A0A2N5XMS9"/>
<proteinExistence type="predicted"/>
<dbReference type="OrthoDB" id="9802674at2"/>
<protein>
    <submittedName>
        <fullName evidence="2">Pilus assembly protein CpaD</fullName>
    </submittedName>
</protein>
<comment type="caution">
    <text evidence="2">The sequence shown here is derived from an EMBL/GenBank/DDBJ whole genome shotgun (WGS) entry which is preliminary data.</text>
</comment>
<gene>
    <name evidence="2" type="ORF">C0081_17145</name>
</gene>
<name>A0A2N5XMS9_9HYPH</name>
<dbReference type="Pfam" id="PF09476">
    <property type="entry name" value="Pilus_CpaD"/>
    <property type="match status" value="1"/>
</dbReference>